<dbReference type="Gene3D" id="2.115.10.20">
    <property type="entry name" value="Glycosyl hydrolase domain, family 43"/>
    <property type="match status" value="1"/>
</dbReference>
<dbReference type="Pfam" id="PF16369">
    <property type="entry name" value="GH43_C"/>
    <property type="match status" value="1"/>
</dbReference>
<dbReference type="CDD" id="cd18832">
    <property type="entry name" value="GH43_GsAbnA-like"/>
    <property type="match status" value="1"/>
</dbReference>
<name>A0ABT8GCK8_9MICO</name>
<feature type="domain" description="LamG-like jellyroll fold" evidence="8">
    <location>
        <begin position="651"/>
        <end position="782"/>
    </location>
</feature>
<dbReference type="SUPFAM" id="SSF75005">
    <property type="entry name" value="Arabinanase/levansucrase/invertase"/>
    <property type="match status" value="1"/>
</dbReference>
<proteinExistence type="inferred from homology"/>
<evidence type="ECO:0000256" key="2">
    <source>
        <dbReference type="ARBA" id="ARBA00009865"/>
    </source>
</evidence>
<dbReference type="Pfam" id="PF13385">
    <property type="entry name" value="Laminin_G_3"/>
    <property type="match status" value="1"/>
</dbReference>
<evidence type="ECO:0000256" key="6">
    <source>
        <dbReference type="ARBA" id="ARBA00023295"/>
    </source>
</evidence>
<dbReference type="InterPro" id="IPR046780">
    <property type="entry name" value="aBig_2"/>
</dbReference>
<dbReference type="InterPro" id="IPR023296">
    <property type="entry name" value="Glyco_hydro_beta-prop_sf"/>
</dbReference>
<dbReference type="PANTHER" id="PTHR43301">
    <property type="entry name" value="ARABINAN ENDO-1,5-ALPHA-L-ARABINOSIDASE"/>
    <property type="match status" value="1"/>
</dbReference>
<protein>
    <submittedName>
        <fullName evidence="9">Family 43 glycosylhydrolase</fullName>
    </submittedName>
</protein>
<feature type="signal peptide" evidence="7">
    <location>
        <begin position="1"/>
        <end position="31"/>
    </location>
</feature>
<dbReference type="EMBL" id="JAUHPW010000011">
    <property type="protein sequence ID" value="MDN4476707.1"/>
    <property type="molecule type" value="Genomic_DNA"/>
</dbReference>
<dbReference type="InterPro" id="IPR013320">
    <property type="entry name" value="ConA-like_dom_sf"/>
</dbReference>
<comment type="similarity">
    <text evidence="2">Belongs to the glycosyl hydrolase 43 family.</text>
</comment>
<evidence type="ECO:0000256" key="4">
    <source>
        <dbReference type="ARBA" id="ARBA00022801"/>
    </source>
</evidence>
<organism evidence="9 10">
    <name type="scientific">Demequina litoralis</name>
    <dbReference type="NCBI Taxonomy" id="3051660"/>
    <lineage>
        <taxon>Bacteria</taxon>
        <taxon>Bacillati</taxon>
        <taxon>Actinomycetota</taxon>
        <taxon>Actinomycetes</taxon>
        <taxon>Micrococcales</taxon>
        <taxon>Demequinaceae</taxon>
        <taxon>Demequina</taxon>
    </lineage>
</organism>
<dbReference type="InterPro" id="IPR050727">
    <property type="entry name" value="GH43_arabinanases"/>
</dbReference>
<dbReference type="Gene3D" id="2.40.128.10">
    <property type="match status" value="1"/>
</dbReference>
<gene>
    <name evidence="9" type="ORF">QQX09_12665</name>
</gene>
<keyword evidence="3 7" id="KW-0732">Signal</keyword>
<keyword evidence="10" id="KW-1185">Reference proteome</keyword>
<dbReference type="InterPro" id="IPR006710">
    <property type="entry name" value="Glyco_hydro_43"/>
</dbReference>
<dbReference type="InterPro" id="IPR032291">
    <property type="entry name" value="Abn2_C"/>
</dbReference>
<sequence>MALSRSTRLTFGAIAATAALTGAAAATPAWGDQPATPPVPTFDEVTVHDPSIVTSGDEVWIFGSHGASAYTTDLMHWTQNSIDLSQDADNPLFEDIYAELEETFAWAQTSTLWASDVIQLADGRYYLYYNACKGDSPRSALGVAVADDVDGPYEDLGILLKSGMWDEESENPGEIYDATVHPNAVDPDAFFDAEGDLWMVYGSYSGGIFILQMDPETGLPLPDQGYGTHLVGGNHARIEAPTIRYDEETGYYYLFLSYGGLGADGGYEVRVARSEKPDGPYLDANGHDMSTVAGAPGTIFDDDSIEPYGVKIMDGYLFTREVGDPGTGEGTGYVSPGHTSWYDDPATGDSYMVLHSRFPGTGEMHNVRVNRMYMNADGWPVVSPFRYAGETDRKIKRDEVVGTWQVVDLGTEVSAAPDLPVDVTLTTNGKLTGGLTGTWKLTGHDQAELITPDATYTGVFAPVWDDQRETWTVGLTVQSSEGVSLWGRQVDVLSGQAAVDAVVADLTLGDTSAVVADLDLPTTGTGETTIAWTSSDPAHVSATGDATRPGVGEDDATVTLTATIANGAAVQAVPFSVVVKARPEPSLVGAWSFEGTLADDEAALGTPWVTGDRADNTGGSVSYAPDGVDGAALHLDGTSGVRLPDGLVQGDTYSVSMWLRPEKLTGFTTAFFAASASNRWLSVVPQGWNGETMLWSNDGAGWYDGITGQLVPVGAWTHVAFTVDAGEVALYVDGTDVGANPAFTDVLTSPSATFALGVNYWDTPFQGDIDELAVWTSALSPEDVAALAAG</sequence>
<feature type="chain" id="PRO_5047335174" evidence="7">
    <location>
        <begin position="32"/>
        <end position="790"/>
    </location>
</feature>
<evidence type="ECO:0000259" key="8">
    <source>
        <dbReference type="SMART" id="SM00560"/>
    </source>
</evidence>
<dbReference type="SUPFAM" id="SSF49899">
    <property type="entry name" value="Concanavalin A-like lectins/glucanases"/>
    <property type="match status" value="1"/>
</dbReference>
<dbReference type="Pfam" id="PF04616">
    <property type="entry name" value="Glyco_hydro_43"/>
    <property type="match status" value="1"/>
</dbReference>
<reference evidence="9" key="1">
    <citation type="submission" date="2023-06" db="EMBL/GenBank/DDBJ databases">
        <title>Sysu t00192.</title>
        <authorList>
            <person name="Gao L."/>
            <person name="Fang B.-Z."/>
            <person name="Li W.-J."/>
        </authorList>
    </citation>
    <scope>NUCLEOTIDE SEQUENCE</scope>
    <source>
        <strain evidence="9">SYSU T00192</strain>
    </source>
</reference>
<comment type="pathway">
    <text evidence="1">Glycan metabolism; L-arabinan degradation.</text>
</comment>
<accession>A0ABT8GCK8</accession>
<evidence type="ECO:0000256" key="7">
    <source>
        <dbReference type="SAM" id="SignalP"/>
    </source>
</evidence>
<dbReference type="SMART" id="SM00560">
    <property type="entry name" value="LamGL"/>
    <property type="match status" value="1"/>
</dbReference>
<dbReference type="RefSeq" id="WP_301135330.1">
    <property type="nucleotide sequence ID" value="NZ_JAUHPW010000011.1"/>
</dbReference>
<dbReference type="Pfam" id="PF20578">
    <property type="entry name" value="aBig_2"/>
    <property type="match status" value="1"/>
</dbReference>
<evidence type="ECO:0000313" key="9">
    <source>
        <dbReference type="EMBL" id="MDN4476707.1"/>
    </source>
</evidence>
<keyword evidence="6" id="KW-0326">Glycosidase</keyword>
<dbReference type="Proteomes" id="UP001172728">
    <property type="component" value="Unassembled WGS sequence"/>
</dbReference>
<dbReference type="Gene3D" id="2.60.120.200">
    <property type="match status" value="1"/>
</dbReference>
<dbReference type="PANTHER" id="PTHR43301:SF3">
    <property type="entry name" value="ARABINAN ENDO-1,5-ALPHA-L-ARABINOSIDASE A-RELATED"/>
    <property type="match status" value="1"/>
</dbReference>
<dbReference type="InterPro" id="IPR006558">
    <property type="entry name" value="LamG-like"/>
</dbReference>
<evidence type="ECO:0000256" key="3">
    <source>
        <dbReference type="ARBA" id="ARBA00022729"/>
    </source>
</evidence>
<keyword evidence="5" id="KW-1015">Disulfide bond</keyword>
<evidence type="ECO:0000256" key="1">
    <source>
        <dbReference type="ARBA" id="ARBA00004834"/>
    </source>
</evidence>
<evidence type="ECO:0000256" key="5">
    <source>
        <dbReference type="ARBA" id="ARBA00023157"/>
    </source>
</evidence>
<comment type="caution">
    <text evidence="9">The sequence shown here is derived from an EMBL/GenBank/DDBJ whole genome shotgun (WGS) entry which is preliminary data.</text>
</comment>
<evidence type="ECO:0000313" key="10">
    <source>
        <dbReference type="Proteomes" id="UP001172728"/>
    </source>
</evidence>
<keyword evidence="4" id="KW-0378">Hydrolase</keyword>